<sequence>MRVLFFKQKQVQRGLIFLLLMIFTAGVVANWDRFARRIFGVKQGVRLEGRVVQGFLPDEVTSLVKTLAAQVNREPRNASYIPETGEILPAESGKLVDVAQTVHQVCMAPAGSVARLVVNPVPPPITEDLFKPVYQGDKTASRVALAINVAWGEEHLGEMLKILAEEKTKATFFFVGTWVKLFPELVRNIAAAGHEVANHGLFHGHPAQMSREQVKKLISDNALLLWSITGKQPANLFAPPYGEISPEVLAAAGELGNYTILWSVDTVDWKNPDPQEMLRRVLGKIEPGGILLMHPTVATKTVFRELIRSLRQRNLEPGTVSQVMGKS</sequence>
<dbReference type="OrthoDB" id="62208at2"/>
<evidence type="ECO:0000313" key="3">
    <source>
        <dbReference type="Proteomes" id="UP000295008"/>
    </source>
</evidence>
<keyword evidence="3" id="KW-1185">Reference proteome</keyword>
<dbReference type="Gene3D" id="3.20.20.370">
    <property type="entry name" value="Glycoside hydrolase/deacetylase"/>
    <property type="match status" value="1"/>
</dbReference>
<dbReference type="GO" id="GO:0016020">
    <property type="term" value="C:membrane"/>
    <property type="evidence" value="ECO:0007669"/>
    <property type="project" value="TreeGrafter"/>
</dbReference>
<gene>
    <name evidence="2" type="ORF">EDC14_100474</name>
</gene>
<dbReference type="Pfam" id="PF01522">
    <property type="entry name" value="Polysacc_deac_1"/>
    <property type="match status" value="1"/>
</dbReference>
<dbReference type="InterPro" id="IPR002509">
    <property type="entry name" value="NODB_dom"/>
</dbReference>
<comment type="caution">
    <text evidence="2">The sequence shown here is derived from an EMBL/GenBank/DDBJ whole genome shotgun (WGS) entry which is preliminary data.</text>
</comment>
<protein>
    <submittedName>
        <fullName evidence="2">Peptidoglycan/xylan/chitin deacetylase (PgdA/CDA1 family)</fullName>
    </submittedName>
</protein>
<dbReference type="InterPro" id="IPR050248">
    <property type="entry name" value="Polysacc_deacetylase_ArnD"/>
</dbReference>
<evidence type="ECO:0000259" key="1">
    <source>
        <dbReference type="PROSITE" id="PS51677"/>
    </source>
</evidence>
<accession>A0A4R1S4K1</accession>
<dbReference type="Proteomes" id="UP000295008">
    <property type="component" value="Unassembled WGS sequence"/>
</dbReference>
<proteinExistence type="predicted"/>
<organism evidence="2 3">
    <name type="scientific">Hydrogenispora ethanolica</name>
    <dbReference type="NCBI Taxonomy" id="1082276"/>
    <lineage>
        <taxon>Bacteria</taxon>
        <taxon>Bacillati</taxon>
        <taxon>Bacillota</taxon>
        <taxon>Hydrogenispora</taxon>
    </lineage>
</organism>
<name>A0A4R1S4K1_HYDET</name>
<dbReference type="SUPFAM" id="SSF88713">
    <property type="entry name" value="Glycoside hydrolase/deacetylase"/>
    <property type="match status" value="1"/>
</dbReference>
<dbReference type="InterPro" id="IPR011330">
    <property type="entry name" value="Glyco_hydro/deAcase_b/a-brl"/>
</dbReference>
<dbReference type="PANTHER" id="PTHR10587">
    <property type="entry name" value="GLYCOSYL TRANSFERASE-RELATED"/>
    <property type="match status" value="1"/>
</dbReference>
<dbReference type="GO" id="GO:0005975">
    <property type="term" value="P:carbohydrate metabolic process"/>
    <property type="evidence" value="ECO:0007669"/>
    <property type="project" value="InterPro"/>
</dbReference>
<feature type="domain" description="NodB homology" evidence="1">
    <location>
        <begin position="141"/>
        <end position="318"/>
    </location>
</feature>
<dbReference type="RefSeq" id="WP_132013119.1">
    <property type="nucleotide sequence ID" value="NZ_SLUN01000004.1"/>
</dbReference>
<dbReference type="PANTHER" id="PTHR10587:SF80">
    <property type="entry name" value="CHITOOLIGOSACCHARIDE DEACETYLASE"/>
    <property type="match status" value="1"/>
</dbReference>
<dbReference type="GO" id="GO:0016810">
    <property type="term" value="F:hydrolase activity, acting on carbon-nitrogen (but not peptide) bonds"/>
    <property type="evidence" value="ECO:0007669"/>
    <property type="project" value="InterPro"/>
</dbReference>
<dbReference type="PROSITE" id="PS51677">
    <property type="entry name" value="NODB"/>
    <property type="match status" value="1"/>
</dbReference>
<dbReference type="AlphaFoldDB" id="A0A4R1S4K1"/>
<evidence type="ECO:0000313" key="2">
    <source>
        <dbReference type="EMBL" id="TCL74138.1"/>
    </source>
</evidence>
<dbReference type="EMBL" id="SLUN01000004">
    <property type="protein sequence ID" value="TCL74138.1"/>
    <property type="molecule type" value="Genomic_DNA"/>
</dbReference>
<reference evidence="2 3" key="1">
    <citation type="submission" date="2019-03" db="EMBL/GenBank/DDBJ databases">
        <title>Genomic Encyclopedia of Type Strains, Phase IV (KMG-IV): sequencing the most valuable type-strain genomes for metagenomic binning, comparative biology and taxonomic classification.</title>
        <authorList>
            <person name="Goeker M."/>
        </authorList>
    </citation>
    <scope>NUCLEOTIDE SEQUENCE [LARGE SCALE GENOMIC DNA]</scope>
    <source>
        <strain evidence="2 3">LX-B</strain>
    </source>
</reference>